<gene>
    <name evidence="2" type="ORF">JCM18694_18100</name>
</gene>
<name>A0ABQ0ZJH6_9BACT</name>
<proteinExistence type="predicted"/>
<feature type="compositionally biased region" description="Basic and acidic residues" evidence="1">
    <location>
        <begin position="67"/>
        <end position="77"/>
    </location>
</feature>
<reference evidence="2 3" key="1">
    <citation type="submission" date="2019-10" db="EMBL/GenBank/DDBJ databases">
        <title>Prolixibacter strains distinguished by the presence of nitrate reductase genes were adept at nitrate-dependent anaerobic corrosion of metallic iron and carbon steel.</title>
        <authorList>
            <person name="Iino T."/>
            <person name="Shono N."/>
            <person name="Ito K."/>
            <person name="Nakamura R."/>
            <person name="Sueoka K."/>
            <person name="Harayama S."/>
            <person name="Ohkuma M."/>
        </authorList>
    </citation>
    <scope>NUCLEOTIDE SEQUENCE [LARGE SCALE GENOMIC DNA]</scope>
    <source>
        <strain evidence="2 3">MIC1-1</strain>
    </source>
</reference>
<accession>A0ABQ0ZJH6</accession>
<comment type="caution">
    <text evidence="2">The sequence shown here is derived from an EMBL/GenBank/DDBJ whole genome shotgun (WGS) entry which is preliminary data.</text>
</comment>
<sequence length="86" mass="9929">MATPWVMNATYLKEAHIQTRLEMITFLRRNADFEQVNVRIVFHAEGAEIFAESAEVFPRMGAVMGRRRETESGRKGNEQCAIRNEN</sequence>
<evidence type="ECO:0000256" key="1">
    <source>
        <dbReference type="SAM" id="MobiDB-lite"/>
    </source>
</evidence>
<evidence type="ECO:0000313" key="2">
    <source>
        <dbReference type="EMBL" id="GET21564.1"/>
    </source>
</evidence>
<organism evidence="2 3">
    <name type="scientific">Prolixibacter denitrificans</name>
    <dbReference type="NCBI Taxonomy" id="1541063"/>
    <lineage>
        <taxon>Bacteria</taxon>
        <taxon>Pseudomonadati</taxon>
        <taxon>Bacteroidota</taxon>
        <taxon>Bacteroidia</taxon>
        <taxon>Marinilabiliales</taxon>
        <taxon>Prolixibacteraceae</taxon>
        <taxon>Prolixibacter</taxon>
    </lineage>
</organism>
<protein>
    <submittedName>
        <fullName evidence="2">Uncharacterized protein</fullName>
    </submittedName>
</protein>
<keyword evidence="3" id="KW-1185">Reference proteome</keyword>
<dbReference type="Proteomes" id="UP000396862">
    <property type="component" value="Unassembled WGS sequence"/>
</dbReference>
<feature type="region of interest" description="Disordered" evidence="1">
    <location>
        <begin position="67"/>
        <end position="86"/>
    </location>
</feature>
<evidence type="ECO:0000313" key="3">
    <source>
        <dbReference type="Proteomes" id="UP000396862"/>
    </source>
</evidence>
<dbReference type="EMBL" id="BLAU01000001">
    <property type="protein sequence ID" value="GET21564.1"/>
    <property type="molecule type" value="Genomic_DNA"/>
</dbReference>